<dbReference type="AlphaFoldDB" id="A0A9Q9AX92"/>
<protein>
    <submittedName>
        <fullName evidence="1">Uncharacterized protein</fullName>
    </submittedName>
</protein>
<organism evidence="1 2">
    <name type="scientific">Septoria linicola</name>
    <dbReference type="NCBI Taxonomy" id="215465"/>
    <lineage>
        <taxon>Eukaryota</taxon>
        <taxon>Fungi</taxon>
        <taxon>Dikarya</taxon>
        <taxon>Ascomycota</taxon>
        <taxon>Pezizomycotina</taxon>
        <taxon>Dothideomycetes</taxon>
        <taxon>Dothideomycetidae</taxon>
        <taxon>Mycosphaerellales</taxon>
        <taxon>Mycosphaerellaceae</taxon>
        <taxon>Septoria</taxon>
    </lineage>
</organism>
<accession>A0A9Q9AX92</accession>
<sequence length="51" mass="5676">MEKLRPVVSISQESNDNAFGKTAVCKSYLMKPVYQSLAGRDDRTEIGKGEQ</sequence>
<dbReference type="EMBL" id="CP099426">
    <property type="protein sequence ID" value="USW56724.1"/>
    <property type="molecule type" value="Genomic_DNA"/>
</dbReference>
<dbReference type="Proteomes" id="UP001056384">
    <property type="component" value="Chromosome 9"/>
</dbReference>
<proteinExistence type="predicted"/>
<evidence type="ECO:0000313" key="2">
    <source>
        <dbReference type="Proteomes" id="UP001056384"/>
    </source>
</evidence>
<reference evidence="1" key="1">
    <citation type="submission" date="2022-06" db="EMBL/GenBank/DDBJ databases">
        <title>Complete genome sequences of two strains of the flax pathogen Septoria linicola.</title>
        <authorList>
            <person name="Lapalu N."/>
            <person name="Simon A."/>
            <person name="Demenou B."/>
            <person name="Paumier D."/>
            <person name="Guillot M.-P."/>
            <person name="Gout L."/>
            <person name="Valade R."/>
        </authorList>
    </citation>
    <scope>NUCLEOTIDE SEQUENCE</scope>
    <source>
        <strain evidence="1">SE15195</strain>
    </source>
</reference>
<gene>
    <name evidence="1" type="ORF">Slin15195_G100430</name>
</gene>
<keyword evidence="2" id="KW-1185">Reference proteome</keyword>
<name>A0A9Q9AX92_9PEZI</name>
<evidence type="ECO:0000313" key="1">
    <source>
        <dbReference type="EMBL" id="USW56724.1"/>
    </source>
</evidence>